<evidence type="ECO:0000313" key="2">
    <source>
        <dbReference type="EMBL" id="MBO3115538.1"/>
    </source>
</evidence>
<evidence type="ECO:0000259" key="1">
    <source>
        <dbReference type="PROSITE" id="PS51724"/>
    </source>
</evidence>
<reference evidence="2 3" key="1">
    <citation type="submission" date="2021-03" db="EMBL/GenBank/DDBJ databases">
        <title>Winogradskyella sp. nov., isolated from costal sediment.</title>
        <authorList>
            <person name="Gao C."/>
        </authorList>
    </citation>
    <scope>NUCLEOTIDE SEQUENCE [LARGE SCALE GENOMIC DNA]</scope>
    <source>
        <strain evidence="2 3">DF17</strain>
    </source>
</reference>
<proteinExistence type="predicted"/>
<protein>
    <submittedName>
        <fullName evidence="2">SPOR domain-containing protein</fullName>
    </submittedName>
</protein>
<dbReference type="RefSeq" id="WP_208152295.1">
    <property type="nucleotide sequence ID" value="NZ_JAGEVF010000001.1"/>
</dbReference>
<gene>
    <name evidence="2" type="ORF">J4050_02200</name>
</gene>
<sequence length="133" mass="15796">MKNIYRFILITICFIGHPLWMIAQEGQVTVTQHPDIDKLLEYKKDISTLKVYKIQVYQSVDPDKAQKEKANFLDLYDNFPVEIEWNTPNYKVWVGNFASRLEADRALQKIKKNYMNAIIFQPKTDLLKNKKER</sequence>
<comment type="caution">
    <text evidence="2">The sequence shown here is derived from an EMBL/GenBank/DDBJ whole genome shotgun (WGS) entry which is preliminary data.</text>
</comment>
<dbReference type="Proteomes" id="UP000676776">
    <property type="component" value="Unassembled WGS sequence"/>
</dbReference>
<accession>A0ABS3SYG3</accession>
<name>A0ABS3SYG3_9FLAO</name>
<keyword evidence="3" id="KW-1185">Reference proteome</keyword>
<organism evidence="2 3">
    <name type="scientific">Winogradskyella pelagia</name>
    <dbReference type="NCBI Taxonomy" id="2819984"/>
    <lineage>
        <taxon>Bacteria</taxon>
        <taxon>Pseudomonadati</taxon>
        <taxon>Bacteroidota</taxon>
        <taxon>Flavobacteriia</taxon>
        <taxon>Flavobacteriales</taxon>
        <taxon>Flavobacteriaceae</taxon>
        <taxon>Winogradskyella</taxon>
    </lineage>
</organism>
<dbReference type="Gene3D" id="3.30.70.1070">
    <property type="entry name" value="Sporulation related repeat"/>
    <property type="match status" value="1"/>
</dbReference>
<dbReference type="Pfam" id="PF05036">
    <property type="entry name" value="SPOR"/>
    <property type="match status" value="1"/>
</dbReference>
<dbReference type="EMBL" id="JAGEVF010000001">
    <property type="protein sequence ID" value="MBO3115538.1"/>
    <property type="molecule type" value="Genomic_DNA"/>
</dbReference>
<dbReference type="PROSITE" id="PS51724">
    <property type="entry name" value="SPOR"/>
    <property type="match status" value="1"/>
</dbReference>
<dbReference type="SUPFAM" id="SSF110997">
    <property type="entry name" value="Sporulation related repeat"/>
    <property type="match status" value="1"/>
</dbReference>
<dbReference type="InterPro" id="IPR007730">
    <property type="entry name" value="SPOR-like_dom"/>
</dbReference>
<evidence type="ECO:0000313" key="3">
    <source>
        <dbReference type="Proteomes" id="UP000676776"/>
    </source>
</evidence>
<dbReference type="InterPro" id="IPR036680">
    <property type="entry name" value="SPOR-like_sf"/>
</dbReference>
<feature type="domain" description="SPOR" evidence="1">
    <location>
        <begin position="46"/>
        <end position="124"/>
    </location>
</feature>